<reference evidence="6" key="1">
    <citation type="submission" date="2020-11" db="EMBL/GenBank/DDBJ databases">
        <title>Genome of Flavobacterium soyangense.</title>
        <authorList>
            <person name="Liu Q."/>
            <person name="Xin Y.-H."/>
        </authorList>
    </citation>
    <scope>NUCLEOTIDE SEQUENCE</scope>
    <source>
        <strain evidence="6">CGMCC 1.13493</strain>
    </source>
</reference>
<dbReference type="Pfam" id="PF18962">
    <property type="entry name" value="Por_Secre_tail"/>
    <property type="match status" value="1"/>
</dbReference>
<dbReference type="EMBL" id="JADHEC010000008">
    <property type="protein sequence ID" value="MBF2708043.1"/>
    <property type="molecule type" value="Genomic_DNA"/>
</dbReference>
<dbReference type="AlphaFoldDB" id="A0A930U6Z0"/>
<feature type="domain" description="Secretion system C-terminal sorting" evidence="5">
    <location>
        <begin position="367"/>
        <end position="435"/>
    </location>
</feature>
<dbReference type="InterPro" id="IPR026444">
    <property type="entry name" value="Secre_tail"/>
</dbReference>
<keyword evidence="1 3" id="KW-0732">Signal</keyword>
<dbReference type="NCBIfam" id="TIGR04183">
    <property type="entry name" value="Por_Secre_tail"/>
    <property type="match status" value="1"/>
</dbReference>
<dbReference type="InterPro" id="IPR003305">
    <property type="entry name" value="CenC_carb-bd"/>
</dbReference>
<evidence type="ECO:0000256" key="2">
    <source>
        <dbReference type="ARBA" id="ARBA00022801"/>
    </source>
</evidence>
<dbReference type="Pfam" id="PF02018">
    <property type="entry name" value="CBM_4_9"/>
    <property type="match status" value="1"/>
</dbReference>
<evidence type="ECO:0000259" key="5">
    <source>
        <dbReference type="Pfam" id="PF18962"/>
    </source>
</evidence>
<feature type="domain" description="CBM-cenC" evidence="4">
    <location>
        <begin position="19"/>
        <end position="138"/>
    </location>
</feature>
<evidence type="ECO:0000259" key="4">
    <source>
        <dbReference type="Pfam" id="PF02018"/>
    </source>
</evidence>
<gene>
    <name evidence="6" type="ORF">IR213_05480</name>
</gene>
<dbReference type="InterPro" id="IPR008979">
    <property type="entry name" value="Galactose-bd-like_sf"/>
</dbReference>
<feature type="signal peptide" evidence="3">
    <location>
        <begin position="1"/>
        <end position="18"/>
    </location>
</feature>
<dbReference type="Proteomes" id="UP000646211">
    <property type="component" value="Unassembled WGS sequence"/>
</dbReference>
<evidence type="ECO:0000313" key="7">
    <source>
        <dbReference type="Proteomes" id="UP000646211"/>
    </source>
</evidence>
<keyword evidence="2" id="KW-0378">Hydrolase</keyword>
<feature type="chain" id="PRO_5037411693" evidence="3">
    <location>
        <begin position="19"/>
        <end position="437"/>
    </location>
</feature>
<evidence type="ECO:0000256" key="1">
    <source>
        <dbReference type="ARBA" id="ARBA00022729"/>
    </source>
</evidence>
<keyword evidence="7" id="KW-1185">Reference proteome</keyword>
<protein>
    <submittedName>
        <fullName evidence="6">Carbohydrate binding domain-containing protein</fullName>
    </submittedName>
</protein>
<dbReference type="Gene3D" id="2.60.120.260">
    <property type="entry name" value="Galactose-binding domain-like"/>
    <property type="match status" value="1"/>
</dbReference>
<sequence length="437" mass="46514">MKKITIFIALMITSLGFAQNLITNGDFANGTTDWTFGPPGVVLDGEAYYSTANAGGNPWDTELKQTGKTFIGGNTYTLTFRARAAANRNISVNIQNTGIWNDQFRNNAVALTTTMTDYSYTFVATSTNSNAQLNFHMANMGTNTTAAVYIDDVTLVSTTITTCNNGIKDGDETGVDCGGSCAPCPPPPATPPSVAAPTPPNRNPSDVISLYSGAYTNVASNFDAGWCGGSSVQEVTIASNPTMAFKSNNCQGIVLDSGIDASSFTKLHVDVYIEAGTDLTSSVFNLKFVQQPGGAALEINLNVASTPALVAGSWLQIDVPVNLTAFTGFKEFGITSNLNNKLWYDNLYAYKGTALGTNKFQTSSVKMYPNPVKNTLTIDANSSINKVSVYNILGQEVMKASPKSNSVTLQTNELQKGVYMVTTEIDGKVSTSKVIKE</sequence>
<dbReference type="SUPFAM" id="SSF49785">
    <property type="entry name" value="Galactose-binding domain-like"/>
    <property type="match status" value="1"/>
</dbReference>
<comment type="caution">
    <text evidence="6">The sequence shown here is derived from an EMBL/GenBank/DDBJ whole genome shotgun (WGS) entry which is preliminary data.</text>
</comment>
<accession>A0A930U6Z0</accession>
<dbReference type="GO" id="GO:0016798">
    <property type="term" value="F:hydrolase activity, acting on glycosyl bonds"/>
    <property type="evidence" value="ECO:0007669"/>
    <property type="project" value="InterPro"/>
</dbReference>
<proteinExistence type="predicted"/>
<evidence type="ECO:0000313" key="6">
    <source>
        <dbReference type="EMBL" id="MBF2708043.1"/>
    </source>
</evidence>
<evidence type="ECO:0000256" key="3">
    <source>
        <dbReference type="SAM" id="SignalP"/>
    </source>
</evidence>
<dbReference type="RefSeq" id="WP_194311306.1">
    <property type="nucleotide sequence ID" value="NZ_JADHEC010000008.1"/>
</dbReference>
<organism evidence="6 7">
    <name type="scientific">Flavobacterium soyangense</name>
    <dbReference type="NCBI Taxonomy" id="2023265"/>
    <lineage>
        <taxon>Bacteria</taxon>
        <taxon>Pseudomonadati</taxon>
        <taxon>Bacteroidota</taxon>
        <taxon>Flavobacteriia</taxon>
        <taxon>Flavobacteriales</taxon>
        <taxon>Flavobacteriaceae</taxon>
        <taxon>Flavobacterium</taxon>
    </lineage>
</organism>
<name>A0A930U6Z0_9FLAO</name>